<accession>A0ABX8B0J1</accession>
<evidence type="ECO:0000256" key="2">
    <source>
        <dbReference type="ARBA" id="ARBA00006052"/>
    </source>
</evidence>
<evidence type="ECO:0000256" key="5">
    <source>
        <dbReference type="ARBA" id="ARBA00022741"/>
    </source>
</evidence>
<feature type="binding site" evidence="10">
    <location>
        <position position="224"/>
    </location>
    <ligand>
        <name>Mn(2+)</name>
        <dbReference type="ChEBI" id="CHEBI:29035"/>
    </ligand>
</feature>
<dbReference type="InterPro" id="IPR015994">
    <property type="entry name" value="PEPCK_ATP_CS"/>
</dbReference>
<dbReference type="EC" id="4.1.1.49" evidence="3 10"/>
<comment type="caution">
    <text evidence="10">Lacks conserved residue(s) required for the propagation of feature annotation.</text>
</comment>
<evidence type="ECO:0000256" key="10">
    <source>
        <dbReference type="HAMAP-Rule" id="MF_00453"/>
    </source>
</evidence>
<comment type="cofactor">
    <cofactor evidence="10">
        <name>Mn(2+)</name>
        <dbReference type="ChEBI" id="CHEBI:29035"/>
    </cofactor>
    <text evidence="10">Binds 1 Mn(2+) ion per subunit.</text>
</comment>
<evidence type="ECO:0000256" key="4">
    <source>
        <dbReference type="ARBA" id="ARBA00022432"/>
    </source>
</evidence>
<dbReference type="Proteomes" id="UP000677668">
    <property type="component" value="Chromosome 1"/>
</dbReference>
<feature type="binding site" evidence="10">
    <location>
        <position position="328"/>
    </location>
    <ligand>
        <name>substrate</name>
    </ligand>
</feature>
<evidence type="ECO:0000256" key="7">
    <source>
        <dbReference type="ARBA" id="ARBA00022840"/>
    </source>
</evidence>
<dbReference type="NCBIfam" id="TIGR00224">
    <property type="entry name" value="pckA"/>
    <property type="match status" value="1"/>
</dbReference>
<comment type="function">
    <text evidence="10">Involved in the gluconeogenesis. Catalyzes the conversion of oxaloacetate (OAA) to phosphoenolpyruvate (PEP) through direct phosphoryl transfer between the nucleoside triphosphate and OAA.</text>
</comment>
<comment type="pathway">
    <text evidence="1 10">Carbohydrate biosynthesis; gluconeogenesis.</text>
</comment>
<keyword evidence="5 10" id="KW-0547">Nucleotide-binding</keyword>
<keyword evidence="4 10" id="KW-0312">Gluconeogenesis</keyword>
<name>A0ABX8B0J1_9BACT</name>
<evidence type="ECO:0000256" key="1">
    <source>
        <dbReference type="ARBA" id="ARBA00004742"/>
    </source>
</evidence>
<evidence type="ECO:0000313" key="12">
    <source>
        <dbReference type="Proteomes" id="UP000677668"/>
    </source>
</evidence>
<evidence type="ECO:0000313" key="11">
    <source>
        <dbReference type="EMBL" id="QUV94497.1"/>
    </source>
</evidence>
<evidence type="ECO:0000256" key="8">
    <source>
        <dbReference type="ARBA" id="ARBA00023239"/>
    </source>
</evidence>
<keyword evidence="7 10" id="KW-0067">ATP-binding</keyword>
<dbReference type="GO" id="GO:0004612">
    <property type="term" value="F:phosphoenolpyruvate carboxykinase (ATP) activity"/>
    <property type="evidence" value="ECO:0007669"/>
    <property type="project" value="UniProtKB-EC"/>
</dbReference>
<protein>
    <recommendedName>
        <fullName evidence="3 10">Phosphoenolpyruvate carboxykinase (ATP)</fullName>
        <shortName evidence="10">PCK</shortName>
        <shortName evidence="10">PEP carboxykinase</shortName>
        <shortName evidence="10">PEPCK</shortName>
        <ecNumber evidence="3 10">4.1.1.49</ecNumber>
    </recommendedName>
</protein>
<dbReference type="NCBIfam" id="NF006821">
    <property type="entry name" value="PRK09344.1-3"/>
    <property type="match status" value="1"/>
</dbReference>
<dbReference type="SUPFAM" id="SSF68923">
    <property type="entry name" value="PEP carboxykinase N-terminal domain"/>
    <property type="match status" value="1"/>
</dbReference>
<reference evidence="11 12" key="1">
    <citation type="submission" date="2021-03" db="EMBL/GenBank/DDBJ databases">
        <title>Genomic and phenotypic characterization of Chloracidobacterium isolates provides evidence for multiple species.</title>
        <authorList>
            <person name="Saini M.K."/>
            <person name="Costas A.M.G."/>
            <person name="Tank M."/>
            <person name="Bryant D.A."/>
        </authorList>
    </citation>
    <scope>NUCLEOTIDE SEQUENCE [LARGE SCALE GENOMIC DNA]</scope>
    <source>
        <strain evidence="11 12">N</strain>
    </source>
</reference>
<keyword evidence="10" id="KW-0963">Cytoplasm</keyword>
<evidence type="ECO:0000256" key="9">
    <source>
        <dbReference type="ARBA" id="ARBA00047371"/>
    </source>
</evidence>
<feature type="binding site" evidence="10">
    <location>
        <position position="328"/>
    </location>
    <ligand>
        <name>ATP</name>
        <dbReference type="ChEBI" id="CHEBI:30616"/>
    </ligand>
</feature>
<dbReference type="HAMAP" id="MF_00453">
    <property type="entry name" value="PEPCK_ATP"/>
    <property type="match status" value="1"/>
</dbReference>
<dbReference type="Gene3D" id="3.90.228.20">
    <property type="match status" value="1"/>
</dbReference>
<comment type="subcellular location">
    <subcellularLocation>
        <location evidence="10">Cytoplasm</location>
    </subcellularLocation>
</comment>
<keyword evidence="12" id="KW-1185">Reference proteome</keyword>
<feature type="binding site" evidence="10">
    <location>
        <position position="64"/>
    </location>
    <ligand>
        <name>substrate</name>
    </ligand>
</feature>
<feature type="binding site" evidence="10">
    <location>
        <position position="224"/>
    </location>
    <ligand>
        <name>ATP</name>
        <dbReference type="ChEBI" id="CHEBI:30616"/>
    </ligand>
</feature>
<evidence type="ECO:0000256" key="3">
    <source>
        <dbReference type="ARBA" id="ARBA00012363"/>
    </source>
</evidence>
<evidence type="ECO:0000256" key="6">
    <source>
        <dbReference type="ARBA" id="ARBA00022793"/>
    </source>
</evidence>
<dbReference type="InterPro" id="IPR013035">
    <property type="entry name" value="PEP_carboxykinase_C"/>
</dbReference>
<dbReference type="EMBL" id="CP072642">
    <property type="protein sequence ID" value="QUV94497.1"/>
    <property type="molecule type" value="Genomic_DNA"/>
</dbReference>
<feature type="binding site" evidence="10">
    <location>
        <position position="205"/>
    </location>
    <ligand>
        <name>Mn(2+)</name>
        <dbReference type="ChEBI" id="CHEBI:29035"/>
    </ligand>
</feature>
<comment type="catalytic activity">
    <reaction evidence="9 10">
        <text>oxaloacetate + ATP = phosphoenolpyruvate + ADP + CO2</text>
        <dbReference type="Rhea" id="RHEA:18617"/>
        <dbReference type="ChEBI" id="CHEBI:16452"/>
        <dbReference type="ChEBI" id="CHEBI:16526"/>
        <dbReference type="ChEBI" id="CHEBI:30616"/>
        <dbReference type="ChEBI" id="CHEBI:58702"/>
        <dbReference type="ChEBI" id="CHEBI:456216"/>
        <dbReference type="EC" id="4.1.1.49"/>
    </reaction>
</comment>
<feature type="binding site" evidence="10">
    <location>
        <begin position="241"/>
        <end position="249"/>
    </location>
    <ligand>
        <name>ATP</name>
        <dbReference type="ChEBI" id="CHEBI:30616"/>
    </ligand>
</feature>
<feature type="binding site" evidence="10">
    <location>
        <position position="205"/>
    </location>
    <ligand>
        <name>ATP</name>
        <dbReference type="ChEBI" id="CHEBI:30616"/>
    </ligand>
</feature>
<gene>
    <name evidence="10" type="primary">pckA</name>
    <name evidence="11" type="ORF">J8C05_03355</name>
</gene>
<comment type="similarity">
    <text evidence="2 10">Belongs to the phosphoenolpyruvate carboxykinase (ATP) family.</text>
</comment>
<dbReference type="PANTHER" id="PTHR30031">
    <property type="entry name" value="PHOSPHOENOLPYRUVATE CARBOXYKINASE ATP"/>
    <property type="match status" value="1"/>
</dbReference>
<keyword evidence="10" id="KW-0479">Metal-binding</keyword>
<organism evidence="11 12">
    <name type="scientific">Chloracidobacterium sp. N</name>
    <dbReference type="NCBI Taxonomy" id="2821540"/>
    <lineage>
        <taxon>Bacteria</taxon>
        <taxon>Pseudomonadati</taxon>
        <taxon>Acidobacteriota</taxon>
        <taxon>Terriglobia</taxon>
        <taxon>Terriglobales</taxon>
        <taxon>Acidobacteriaceae</taxon>
        <taxon>Chloracidobacterium</taxon>
        <taxon>Chloracidobacterium aggregatum</taxon>
    </lineage>
</organism>
<feature type="binding site" evidence="10">
    <location>
        <position position="453"/>
    </location>
    <ligand>
        <name>ATP</name>
        <dbReference type="ChEBI" id="CHEBI:30616"/>
    </ligand>
</feature>
<dbReference type="PROSITE" id="PS00532">
    <property type="entry name" value="PEPCK_ATP"/>
    <property type="match status" value="1"/>
</dbReference>
<keyword evidence="10" id="KW-0464">Manganese</keyword>
<keyword evidence="8 10" id="KW-0456">Lyase</keyword>
<dbReference type="Gene3D" id="2.170.8.10">
    <property type="entry name" value="Phosphoenolpyruvate Carboxykinase, domain 2"/>
    <property type="match status" value="1"/>
</dbReference>
<dbReference type="CDD" id="cd00484">
    <property type="entry name" value="PEPCK_ATP"/>
    <property type="match status" value="1"/>
</dbReference>
<dbReference type="NCBIfam" id="NF006822">
    <property type="entry name" value="PRK09344.1-4"/>
    <property type="match status" value="1"/>
</dbReference>
<dbReference type="RefSeq" id="WP_211422785.1">
    <property type="nucleotide sequence ID" value="NZ_CP072642.1"/>
</dbReference>
<sequence>MNTVEIIGRGKSHYGLEHHGLTNQKAIYWNSATEVLYEEAIKRGEGLLAHDGALVVRTGRHTGRSAKDKYIVRNEESESRVWWENNAAIPQSVFDALYLRVSAYLQNRDVFVQDCYAGADPRYRVPIRVVTETAWHALFARTLFLREYDAQKLAQHVPEFTVIHVPSFLAIPEIDGTKSPTFVVLDFARKLVLIGGTHYAGEIKKSIFTLMNYVLPQRGVLSMHCSANYGKSKDDTAIFFGLSGTGKTTLSADSSRTLIGDDEHGWSDNGVFNIEGGCYAKMIRLSPVGEPEIFAATRHFGTVLENVVLDEHSRILDLDDASITENTRGAYPVTQIANMTRDGLGGIPRHIVMLTCDAFGILPPIARLTPEQAMYHYISGYTAKVAGTEMGVTEPVATFSACFGAPFLPLHPSVYARMLGEKIARHKVNIWLMNTGWTGGPYGIGQRMSLPYTRAILHAALDGHLDQVEYIKNPVFGFEVPVTCPGVPGSILNPRNTWEDKAAFDAQEKRLAEMFVKNFAKFESMVEPAIRAAAPRP</sequence>
<dbReference type="InterPro" id="IPR008210">
    <property type="entry name" value="PEP_carboxykinase_N"/>
</dbReference>
<dbReference type="SUPFAM" id="SSF53795">
    <property type="entry name" value="PEP carboxykinase-like"/>
    <property type="match status" value="1"/>
</dbReference>
<dbReference type="NCBIfam" id="NF006820">
    <property type="entry name" value="PRK09344.1-2"/>
    <property type="match status" value="1"/>
</dbReference>
<feature type="binding site" evidence="10">
    <location>
        <position position="205"/>
    </location>
    <ligand>
        <name>substrate</name>
    </ligand>
</feature>
<dbReference type="PANTHER" id="PTHR30031:SF0">
    <property type="entry name" value="PHOSPHOENOLPYRUVATE CARBOXYKINASE (ATP)"/>
    <property type="match status" value="1"/>
</dbReference>
<feature type="binding site" evidence="10">
    <location>
        <position position="262"/>
    </location>
    <ligand>
        <name>Mn(2+)</name>
        <dbReference type="ChEBI" id="CHEBI:29035"/>
    </ligand>
</feature>
<dbReference type="InterPro" id="IPR001272">
    <property type="entry name" value="PEP_carboxykinase_ATP"/>
</dbReference>
<keyword evidence="6 10" id="KW-0210">Decarboxylase</keyword>
<feature type="binding site" evidence="10">
    <location>
        <position position="290"/>
    </location>
    <ligand>
        <name>ATP</name>
        <dbReference type="ChEBI" id="CHEBI:30616"/>
    </ligand>
</feature>
<dbReference type="PIRSF" id="PIRSF006294">
    <property type="entry name" value="PEP_crbxkin"/>
    <property type="match status" value="1"/>
</dbReference>
<proteinExistence type="inferred from homology"/>
<dbReference type="Gene3D" id="3.40.449.10">
    <property type="entry name" value="Phosphoenolpyruvate Carboxykinase, domain 1"/>
    <property type="match status" value="1"/>
</dbReference>
<feature type="binding site" evidence="10">
    <location>
        <position position="199"/>
    </location>
    <ligand>
        <name>substrate</name>
    </ligand>
</feature>
<dbReference type="Pfam" id="PF01293">
    <property type="entry name" value="PEPCK_ATP"/>
    <property type="match status" value="1"/>
</dbReference>